<evidence type="ECO:0000313" key="3">
    <source>
        <dbReference type="Proteomes" id="UP000054783"/>
    </source>
</evidence>
<name>A0A0V0YZZ7_9BILA</name>
<proteinExistence type="predicted"/>
<comment type="caution">
    <text evidence="2">The sequence shown here is derived from an EMBL/GenBank/DDBJ whole genome shotgun (WGS) entry which is preliminary data.</text>
</comment>
<protein>
    <submittedName>
        <fullName evidence="2">Uncharacterized protein</fullName>
    </submittedName>
</protein>
<keyword evidence="3" id="KW-1185">Reference proteome</keyword>
<dbReference type="Proteomes" id="UP000054783">
    <property type="component" value="Unassembled WGS sequence"/>
</dbReference>
<gene>
    <name evidence="2" type="ORF">T12_7388</name>
</gene>
<dbReference type="AlphaFoldDB" id="A0A0V0YZZ7"/>
<reference evidence="2 3" key="1">
    <citation type="submission" date="2015-01" db="EMBL/GenBank/DDBJ databases">
        <title>Evolution of Trichinella species and genotypes.</title>
        <authorList>
            <person name="Korhonen P.K."/>
            <person name="Edoardo P."/>
            <person name="Giuseppe L.R."/>
            <person name="Gasser R.B."/>
        </authorList>
    </citation>
    <scope>NUCLEOTIDE SEQUENCE [LARGE SCALE GENOMIC DNA]</scope>
    <source>
        <strain evidence="2">ISS2496</strain>
    </source>
</reference>
<feature type="compositionally biased region" description="Polar residues" evidence="1">
    <location>
        <begin position="83"/>
        <end position="92"/>
    </location>
</feature>
<organism evidence="2 3">
    <name type="scientific">Trichinella patagoniensis</name>
    <dbReference type="NCBI Taxonomy" id="990121"/>
    <lineage>
        <taxon>Eukaryota</taxon>
        <taxon>Metazoa</taxon>
        <taxon>Ecdysozoa</taxon>
        <taxon>Nematoda</taxon>
        <taxon>Enoplea</taxon>
        <taxon>Dorylaimia</taxon>
        <taxon>Trichinellida</taxon>
        <taxon>Trichinellidae</taxon>
        <taxon>Trichinella</taxon>
    </lineage>
</organism>
<feature type="region of interest" description="Disordered" evidence="1">
    <location>
        <begin position="77"/>
        <end position="96"/>
    </location>
</feature>
<dbReference type="EMBL" id="JYDQ01001066">
    <property type="protein sequence ID" value="KRY05860.1"/>
    <property type="molecule type" value="Genomic_DNA"/>
</dbReference>
<evidence type="ECO:0000256" key="1">
    <source>
        <dbReference type="SAM" id="MobiDB-lite"/>
    </source>
</evidence>
<accession>A0A0V0YZZ7</accession>
<evidence type="ECO:0000313" key="2">
    <source>
        <dbReference type="EMBL" id="KRY05860.1"/>
    </source>
</evidence>
<sequence length="154" mass="17677">MSVRAASSNNTAEPKYDMLARMPLLGNVVISKNFLRTRKIMVMHSNERGECCLRTLVDRKRKRYDNAVDVVVRLHDPTDPSTERTAPPSSAHVQLDDVPRTPIQPSVEGEFRQHDGVVTMLMFYRRRASPKHRYDMTEVEYGGGGHRTRLREDP</sequence>